<dbReference type="EMBL" id="BARU01006129">
    <property type="protein sequence ID" value="GAH45362.1"/>
    <property type="molecule type" value="Genomic_DNA"/>
</dbReference>
<evidence type="ECO:0000256" key="3">
    <source>
        <dbReference type="ARBA" id="ARBA00022801"/>
    </source>
</evidence>
<dbReference type="InterPro" id="IPR011013">
    <property type="entry name" value="Gal_mutarotase_sf_dom"/>
</dbReference>
<evidence type="ECO:0000256" key="4">
    <source>
        <dbReference type="ARBA" id="ARBA00023295"/>
    </source>
</evidence>
<keyword evidence="3" id="KW-0378">Hydrolase</keyword>
<dbReference type="SUPFAM" id="SSF74650">
    <property type="entry name" value="Galactose mutarotase-like"/>
    <property type="match status" value="1"/>
</dbReference>
<dbReference type="InterPro" id="IPR014718">
    <property type="entry name" value="GH-type_carb-bd"/>
</dbReference>
<feature type="domain" description="Beta galactosidase small chain/" evidence="5">
    <location>
        <begin position="7"/>
        <end position="83"/>
    </location>
</feature>
<proteinExistence type="predicted"/>
<dbReference type="Gene3D" id="2.70.98.10">
    <property type="match status" value="1"/>
</dbReference>
<evidence type="ECO:0000313" key="6">
    <source>
        <dbReference type="EMBL" id="GAH45362.1"/>
    </source>
</evidence>
<feature type="non-terminal residue" evidence="6">
    <location>
        <position position="1"/>
    </location>
</feature>
<reference evidence="6" key="1">
    <citation type="journal article" date="2014" name="Front. Microbiol.">
        <title>High frequency of phylogenetically diverse reductive dehalogenase-homologous genes in deep subseafloor sedimentary metagenomes.</title>
        <authorList>
            <person name="Kawai M."/>
            <person name="Futagami T."/>
            <person name="Toyoda A."/>
            <person name="Takaki Y."/>
            <person name="Nishi S."/>
            <person name="Hori S."/>
            <person name="Arai W."/>
            <person name="Tsubouchi T."/>
            <person name="Morono Y."/>
            <person name="Uchiyama I."/>
            <person name="Ito T."/>
            <person name="Fujiyama A."/>
            <person name="Inagaki F."/>
            <person name="Takami H."/>
        </authorList>
    </citation>
    <scope>NUCLEOTIDE SEQUENCE</scope>
    <source>
        <strain evidence="6">Expedition CK06-06</strain>
    </source>
</reference>
<comment type="catalytic activity">
    <reaction evidence="1">
        <text>Hydrolysis of terminal non-reducing beta-D-galactose residues in beta-D-galactosides.</text>
        <dbReference type="EC" id="3.2.1.23"/>
    </reaction>
</comment>
<evidence type="ECO:0000256" key="2">
    <source>
        <dbReference type="ARBA" id="ARBA00012756"/>
    </source>
</evidence>
<dbReference type="GO" id="GO:0009341">
    <property type="term" value="C:beta-galactosidase complex"/>
    <property type="evidence" value="ECO:0007669"/>
    <property type="project" value="InterPro"/>
</dbReference>
<comment type="caution">
    <text evidence="6">The sequence shown here is derived from an EMBL/GenBank/DDBJ whole genome shotgun (WGS) entry which is preliminary data.</text>
</comment>
<gene>
    <name evidence="6" type="ORF">S03H2_12036</name>
</gene>
<dbReference type="AlphaFoldDB" id="X1FK71"/>
<dbReference type="GO" id="GO:0005990">
    <property type="term" value="P:lactose catabolic process"/>
    <property type="evidence" value="ECO:0007669"/>
    <property type="project" value="TreeGrafter"/>
</dbReference>
<dbReference type="PANTHER" id="PTHR46323:SF2">
    <property type="entry name" value="BETA-GALACTOSIDASE"/>
    <property type="match status" value="1"/>
</dbReference>
<dbReference type="Pfam" id="PF02929">
    <property type="entry name" value="Bgal_small_N"/>
    <property type="match status" value="1"/>
</dbReference>
<organism evidence="6">
    <name type="scientific">marine sediment metagenome</name>
    <dbReference type="NCBI Taxonomy" id="412755"/>
    <lineage>
        <taxon>unclassified sequences</taxon>
        <taxon>metagenomes</taxon>
        <taxon>ecological metagenomes</taxon>
    </lineage>
</organism>
<dbReference type="PANTHER" id="PTHR46323">
    <property type="entry name" value="BETA-GALACTOSIDASE"/>
    <property type="match status" value="1"/>
</dbReference>
<dbReference type="EC" id="3.2.1.23" evidence="2"/>
<accession>X1FK71</accession>
<dbReference type="InterPro" id="IPR004199">
    <property type="entry name" value="B-gal_small/dom_5"/>
</dbReference>
<dbReference type="InterPro" id="IPR050347">
    <property type="entry name" value="Bact_Beta-galactosidase"/>
</dbReference>
<keyword evidence="4" id="KW-0326">Glycosidase</keyword>
<sequence>DNEGKGFKITDTEGHFLNFSAWPYTLDDLEKAEHINELPRRDEITFNIDYRQRGVGGDSPAWPTVHDKYKLKKNNHYTYSFKIEPV</sequence>
<evidence type="ECO:0000256" key="1">
    <source>
        <dbReference type="ARBA" id="ARBA00001412"/>
    </source>
</evidence>
<dbReference type="GO" id="GO:0030246">
    <property type="term" value="F:carbohydrate binding"/>
    <property type="evidence" value="ECO:0007669"/>
    <property type="project" value="InterPro"/>
</dbReference>
<name>X1FK71_9ZZZZ</name>
<protein>
    <recommendedName>
        <fullName evidence="2">beta-galactosidase</fullName>
        <ecNumber evidence="2">3.2.1.23</ecNumber>
    </recommendedName>
</protein>
<evidence type="ECO:0000259" key="5">
    <source>
        <dbReference type="Pfam" id="PF02929"/>
    </source>
</evidence>
<dbReference type="GO" id="GO:0004565">
    <property type="term" value="F:beta-galactosidase activity"/>
    <property type="evidence" value="ECO:0007669"/>
    <property type="project" value="UniProtKB-EC"/>
</dbReference>